<dbReference type="AlphaFoldDB" id="A0A833MAE4"/>
<dbReference type="EMBL" id="WBZB01000011">
    <property type="protein sequence ID" value="KAB3532056.1"/>
    <property type="molecule type" value="Genomic_DNA"/>
</dbReference>
<proteinExistence type="predicted"/>
<dbReference type="Gene3D" id="1.20.120.490">
    <property type="entry name" value="Hypothetical protein TM1646-like domain"/>
    <property type="match status" value="1"/>
</dbReference>
<dbReference type="Proteomes" id="UP000465601">
    <property type="component" value="Unassembled WGS sequence"/>
</dbReference>
<dbReference type="OrthoDB" id="1680946at2"/>
<protein>
    <submittedName>
        <fullName evidence="1">YaaR family protein</fullName>
    </submittedName>
</protein>
<comment type="caution">
    <text evidence="1">The sequence shown here is derived from an EMBL/GenBank/DDBJ whole genome shotgun (WGS) entry which is preliminary data.</text>
</comment>
<gene>
    <name evidence="1" type="ORF">F8153_03025</name>
</gene>
<evidence type="ECO:0000313" key="2">
    <source>
        <dbReference type="Proteomes" id="UP000465601"/>
    </source>
</evidence>
<evidence type="ECO:0000313" key="1">
    <source>
        <dbReference type="EMBL" id="KAB3532056.1"/>
    </source>
</evidence>
<dbReference type="SUPFAM" id="SSF158397">
    <property type="entry name" value="TM1646-like"/>
    <property type="match status" value="1"/>
</dbReference>
<accession>A0A833MAE4</accession>
<dbReference type="Pfam" id="PF03885">
    <property type="entry name" value="DUF327"/>
    <property type="match status" value="1"/>
</dbReference>
<organism evidence="1 2">
    <name type="scientific">Alkaliphilus serpentinus</name>
    <dbReference type="NCBI Taxonomy" id="1482731"/>
    <lineage>
        <taxon>Bacteria</taxon>
        <taxon>Bacillati</taxon>
        <taxon>Bacillota</taxon>
        <taxon>Clostridia</taxon>
        <taxon>Peptostreptococcales</taxon>
        <taxon>Natronincolaceae</taxon>
        <taxon>Alkaliphilus</taxon>
    </lineage>
</organism>
<dbReference type="RefSeq" id="WP_151864883.1">
    <property type="nucleotide sequence ID" value="NZ_WBZB01000011.1"/>
</dbReference>
<reference evidence="1 2" key="1">
    <citation type="submission" date="2019-10" db="EMBL/GenBank/DDBJ databases">
        <title>Alkaliphilus serpentinus sp. nov. and Alkaliphilus pronyensis sp. nov., two novel anaerobic alkaliphilic species isolated from the serpentinized-hosted hydrothermal field of the Prony Bay (New Caledonia).</title>
        <authorList>
            <person name="Postec A."/>
        </authorList>
    </citation>
    <scope>NUCLEOTIDE SEQUENCE [LARGE SCALE GENOMIC DNA]</scope>
    <source>
        <strain evidence="1 2">LacT</strain>
    </source>
</reference>
<name>A0A833MAE4_9FIRM</name>
<keyword evidence="2" id="KW-1185">Reference proteome</keyword>
<sequence length="148" mass="17649">MKRIEGIQSLETREINVNNIKKPEINHQQFTSRLQEIKSEQVRGHLENLYNQIVSQSDKIKNRLHLSEVVKYKSLVREFLDVAVKHSHQFSKQNFLDRRGRHRVYSIIKNVDRELEALTKDFLNQEVDRISIIKRLDDIRGLLLDVFM</sequence>
<dbReference type="InterPro" id="IPR024042">
    <property type="entry name" value="TM1646-like_dom_sf"/>
</dbReference>
<dbReference type="InterPro" id="IPR005585">
    <property type="entry name" value="DUF327"/>
</dbReference>